<dbReference type="OrthoDB" id="78512at2759"/>
<dbReference type="RefSeq" id="XP_008880036.1">
    <property type="nucleotide sequence ID" value="XM_008881814.1"/>
</dbReference>
<dbReference type="PANTHER" id="PTHR37558:SF1">
    <property type="entry name" value="HTH CENPB-TYPE DOMAIN-CONTAINING PROTEIN"/>
    <property type="match status" value="1"/>
</dbReference>
<dbReference type="PANTHER" id="PTHR37558">
    <property type="entry name" value="HTH CENPB-TYPE DOMAIN-CONTAINING PROTEIN"/>
    <property type="match status" value="1"/>
</dbReference>
<dbReference type="EMBL" id="KI914011">
    <property type="protein sequence ID" value="ETV91408.1"/>
    <property type="molecule type" value="Genomic_DNA"/>
</dbReference>
<accession>A0A024TBL7</accession>
<evidence type="ECO:0000256" key="1">
    <source>
        <dbReference type="SAM" id="MobiDB-lite"/>
    </source>
</evidence>
<name>A0A024TBL7_9STRA</name>
<protein>
    <recommendedName>
        <fullName evidence="3">Myb-like domain-containing protein</fullName>
    </recommendedName>
</protein>
<reference evidence="2" key="1">
    <citation type="submission" date="2013-12" db="EMBL/GenBank/DDBJ databases">
        <title>The Genome Sequence of Aphanomyces invadans NJM9701.</title>
        <authorList>
            <consortium name="The Broad Institute Genomics Platform"/>
            <person name="Russ C."/>
            <person name="Tyler B."/>
            <person name="van West P."/>
            <person name="Dieguez-Uribeondo J."/>
            <person name="Young S.K."/>
            <person name="Zeng Q."/>
            <person name="Gargeya S."/>
            <person name="Fitzgerald M."/>
            <person name="Abouelleil A."/>
            <person name="Alvarado L."/>
            <person name="Chapman S.B."/>
            <person name="Gainer-Dewar J."/>
            <person name="Goldberg J."/>
            <person name="Griggs A."/>
            <person name="Gujja S."/>
            <person name="Hansen M."/>
            <person name="Howarth C."/>
            <person name="Imamovic A."/>
            <person name="Ireland A."/>
            <person name="Larimer J."/>
            <person name="McCowan C."/>
            <person name="Murphy C."/>
            <person name="Pearson M."/>
            <person name="Poon T.W."/>
            <person name="Priest M."/>
            <person name="Roberts A."/>
            <person name="Saif S."/>
            <person name="Shea T."/>
            <person name="Sykes S."/>
            <person name="Wortman J."/>
            <person name="Nusbaum C."/>
            <person name="Birren B."/>
        </authorList>
    </citation>
    <scope>NUCLEOTIDE SEQUENCE [LARGE SCALE GENOMIC DNA]</scope>
    <source>
        <strain evidence="2">NJM9701</strain>
    </source>
</reference>
<dbReference type="GeneID" id="20091125"/>
<dbReference type="VEuPathDB" id="FungiDB:H310_14075"/>
<organism evidence="2">
    <name type="scientific">Aphanomyces invadans</name>
    <dbReference type="NCBI Taxonomy" id="157072"/>
    <lineage>
        <taxon>Eukaryota</taxon>
        <taxon>Sar</taxon>
        <taxon>Stramenopiles</taxon>
        <taxon>Oomycota</taxon>
        <taxon>Saprolegniomycetes</taxon>
        <taxon>Saprolegniales</taxon>
        <taxon>Verrucalvaceae</taxon>
        <taxon>Aphanomyces</taxon>
    </lineage>
</organism>
<sequence length="217" mass="25146">MSTQTMRRNFTEQEDIMLLRQVSLEMPFQARRGQVMERWADVASALLGSGEFTRDDIDAKRACNRFMLLLDGHHRINKESQCASGVSDEVGEKTNFLDDLMVAYDDTKMVEAQRADETREAADHAEAMGSFIRAEAMKSMGKRKRERDEEDSGAGGGKFMRVSALMHEQAKAELEFQKEKFDKEYEERRKDREIMAEHMRQQQESMNTLIRMMINKS</sequence>
<feature type="region of interest" description="Disordered" evidence="1">
    <location>
        <begin position="137"/>
        <end position="157"/>
    </location>
</feature>
<evidence type="ECO:0000313" key="2">
    <source>
        <dbReference type="EMBL" id="ETV91408.1"/>
    </source>
</evidence>
<dbReference type="AlphaFoldDB" id="A0A024TBL7"/>
<gene>
    <name evidence="2" type="ORF">H310_14075</name>
</gene>
<evidence type="ECO:0008006" key="3">
    <source>
        <dbReference type="Google" id="ProtNLM"/>
    </source>
</evidence>
<proteinExistence type="predicted"/>